<dbReference type="WBParaSite" id="ASIM_0000387501-mRNA-1">
    <property type="protein sequence ID" value="ASIM_0000387501-mRNA-1"/>
    <property type="gene ID" value="ASIM_0000387501"/>
</dbReference>
<dbReference type="PANTHER" id="PTHR37431:SF3">
    <property type="entry name" value="DUF19 DOMAIN-CONTAINING PROTEIN"/>
    <property type="match status" value="1"/>
</dbReference>
<dbReference type="PANTHER" id="PTHR37431">
    <property type="entry name" value="PROTEIN CBG06927"/>
    <property type="match status" value="1"/>
</dbReference>
<dbReference type="AlphaFoldDB" id="A0A0M3J8H2"/>
<protein>
    <submittedName>
        <fullName evidence="1">DUF19 domain-containing protein</fullName>
    </submittedName>
</protein>
<accession>A0A0M3J8H2</accession>
<evidence type="ECO:0000313" key="1">
    <source>
        <dbReference type="WBParaSite" id="ASIM_0000387501-mRNA-1"/>
    </source>
</evidence>
<organism evidence="1">
    <name type="scientific">Anisakis simplex</name>
    <name type="common">Herring worm</name>
    <dbReference type="NCBI Taxonomy" id="6269"/>
    <lineage>
        <taxon>Eukaryota</taxon>
        <taxon>Metazoa</taxon>
        <taxon>Ecdysozoa</taxon>
        <taxon>Nematoda</taxon>
        <taxon>Chromadorea</taxon>
        <taxon>Rhabditida</taxon>
        <taxon>Spirurina</taxon>
        <taxon>Ascaridomorpha</taxon>
        <taxon>Ascaridoidea</taxon>
        <taxon>Anisakidae</taxon>
        <taxon>Anisakis</taxon>
        <taxon>Anisakis simplex complex</taxon>
    </lineage>
</organism>
<name>A0A0M3J8H2_ANISI</name>
<reference evidence="1" key="1">
    <citation type="submission" date="2017-02" db="UniProtKB">
        <authorList>
            <consortium name="WormBaseParasite"/>
        </authorList>
    </citation>
    <scope>IDENTIFICATION</scope>
</reference>
<sequence length="180" mass="20669">LVRHFDLCVYDYRRICPKHITINLIDASYGFLCNEGYDTFMSSAECLMELDRKPSVKYCHDETLSDIERANHEIGITMPLKLARMCEALNFFSGCVRLPIRHNCGVSAWSVIYRVLRDTTKTLMPNCQFTGQPQSSNRRQTAAVHTTTQSSAKVANQNAQQNMRPNQMYLQVSFHFLAIH</sequence>
<proteinExistence type="predicted"/>